<proteinExistence type="predicted"/>
<organism evidence="1 2">
    <name type="scientific">Circinella minor</name>
    <dbReference type="NCBI Taxonomy" id="1195481"/>
    <lineage>
        <taxon>Eukaryota</taxon>
        <taxon>Fungi</taxon>
        <taxon>Fungi incertae sedis</taxon>
        <taxon>Mucoromycota</taxon>
        <taxon>Mucoromycotina</taxon>
        <taxon>Mucoromycetes</taxon>
        <taxon>Mucorales</taxon>
        <taxon>Lichtheimiaceae</taxon>
        <taxon>Circinella</taxon>
    </lineage>
</organism>
<gene>
    <name evidence="1" type="ORF">INT45_004981</name>
</gene>
<dbReference type="EMBL" id="JAEPRB010000049">
    <property type="protein sequence ID" value="KAG2224100.1"/>
    <property type="molecule type" value="Genomic_DNA"/>
</dbReference>
<keyword evidence="2" id="KW-1185">Reference proteome</keyword>
<dbReference type="Proteomes" id="UP000646827">
    <property type="component" value="Unassembled WGS sequence"/>
</dbReference>
<evidence type="ECO:0000313" key="1">
    <source>
        <dbReference type="EMBL" id="KAG2224100.1"/>
    </source>
</evidence>
<dbReference type="AlphaFoldDB" id="A0A8H7S8K4"/>
<dbReference type="OrthoDB" id="2270823at2759"/>
<name>A0A8H7S8K4_9FUNG</name>
<reference evidence="1 2" key="1">
    <citation type="submission" date="2020-12" db="EMBL/GenBank/DDBJ databases">
        <title>Metabolic potential, ecology and presence of endohyphal bacteria is reflected in genomic diversity of Mucoromycotina.</title>
        <authorList>
            <person name="Muszewska A."/>
            <person name="Okrasinska A."/>
            <person name="Steczkiewicz K."/>
            <person name="Drgas O."/>
            <person name="Orlowska M."/>
            <person name="Perlinska-Lenart U."/>
            <person name="Aleksandrzak-Piekarczyk T."/>
            <person name="Szatraj K."/>
            <person name="Zielenkiewicz U."/>
            <person name="Pilsyk S."/>
            <person name="Malc E."/>
            <person name="Mieczkowski P."/>
            <person name="Kruszewska J.S."/>
            <person name="Biernat P."/>
            <person name="Pawlowska J."/>
        </authorList>
    </citation>
    <scope>NUCLEOTIDE SEQUENCE [LARGE SCALE GENOMIC DNA]</scope>
    <source>
        <strain evidence="1 2">CBS 142.35</strain>
    </source>
</reference>
<comment type="caution">
    <text evidence="1">The sequence shown here is derived from an EMBL/GenBank/DDBJ whole genome shotgun (WGS) entry which is preliminary data.</text>
</comment>
<protein>
    <submittedName>
        <fullName evidence="1">Uncharacterized protein</fullName>
    </submittedName>
</protein>
<sequence>MSGNDYLEIIRRSSELKEEFDNGLDEADKKMIDNLFSELEVFADTVNTDQIINFLDEKKFEVKDKNSESVFDIPIWAREHKFCEATFVRKFQEILEICRFRRLQKIFAKYGESSSEAAKSNQIISEDGTKYGRKLDVLILIEQNDRDDIEVCSNEFKKPDATSTMKCYQQSKNL</sequence>
<evidence type="ECO:0000313" key="2">
    <source>
        <dbReference type="Proteomes" id="UP000646827"/>
    </source>
</evidence>
<accession>A0A8H7S8K4</accession>